<keyword evidence="2" id="KW-1003">Cell membrane</keyword>
<dbReference type="RefSeq" id="WP_115755337.1">
    <property type="nucleotide sequence ID" value="NZ_FTMK01000027.1"/>
</dbReference>
<reference evidence="9 11" key="1">
    <citation type="submission" date="2017-01" db="EMBL/GenBank/DDBJ databases">
        <authorList>
            <person name="Varghese N."/>
            <person name="Submissions S."/>
        </authorList>
    </citation>
    <scope>NUCLEOTIDE SEQUENCE [LARGE SCALE GENOMIC DNA]</scope>
    <source>
        <strain evidence="9 11">ATCC 700171</strain>
    </source>
</reference>
<evidence type="ECO:0000313" key="10">
    <source>
        <dbReference type="Proteomes" id="UP000256679"/>
    </source>
</evidence>
<feature type="chain" id="PRO_5036023587" evidence="7">
    <location>
        <begin position="25"/>
        <end position="47"/>
    </location>
</feature>
<evidence type="ECO:0000256" key="4">
    <source>
        <dbReference type="ARBA" id="ARBA00023136"/>
    </source>
</evidence>
<evidence type="ECO:0000256" key="1">
    <source>
        <dbReference type="ARBA" id="ARBA00010296"/>
    </source>
</evidence>
<name>A0A1N6YKQ3_9RHOB</name>
<organism evidence="9 11">
    <name type="scientific">Paracoccus thiocyanatus</name>
    <dbReference type="NCBI Taxonomy" id="34006"/>
    <lineage>
        <taxon>Bacteria</taxon>
        <taxon>Pseudomonadati</taxon>
        <taxon>Pseudomonadota</taxon>
        <taxon>Alphaproteobacteria</taxon>
        <taxon>Rhodobacterales</taxon>
        <taxon>Paracoccaceae</taxon>
        <taxon>Paracoccus</taxon>
    </lineage>
</organism>
<keyword evidence="3 7" id="KW-0732">Signal</keyword>
<evidence type="ECO:0000256" key="5">
    <source>
        <dbReference type="ARBA" id="ARBA00023139"/>
    </source>
</evidence>
<evidence type="ECO:0000256" key="2">
    <source>
        <dbReference type="ARBA" id="ARBA00022475"/>
    </source>
</evidence>
<feature type="signal peptide" evidence="7">
    <location>
        <begin position="1"/>
        <end position="24"/>
    </location>
</feature>
<dbReference type="AlphaFoldDB" id="A0A1N6YKQ3"/>
<keyword evidence="10" id="KW-1185">Reference proteome</keyword>
<keyword evidence="5" id="KW-0564">Palmitate</keyword>
<proteinExistence type="inferred from homology"/>
<gene>
    <name evidence="8" type="ORF">DIE28_06945</name>
    <name evidence="9" type="ORF">SAMN05421641_12740</name>
</gene>
<dbReference type="Pfam" id="PF08085">
    <property type="entry name" value="Entericidin"/>
    <property type="match status" value="1"/>
</dbReference>
<dbReference type="Proteomes" id="UP000256679">
    <property type="component" value="Unassembled WGS sequence"/>
</dbReference>
<reference evidence="8 10" key="2">
    <citation type="submission" date="2018-05" db="EMBL/GenBank/DDBJ databases">
        <title>Whole genome sequencing of Paracoccus thiocyanatus SST.</title>
        <authorList>
            <person name="Ghosh W."/>
            <person name="Rameez M.J."/>
            <person name="Roy C."/>
        </authorList>
    </citation>
    <scope>NUCLEOTIDE SEQUENCE [LARGE SCALE GENOMIC DNA]</scope>
    <source>
        <strain evidence="8 10">SST</strain>
    </source>
</reference>
<protein>
    <submittedName>
        <fullName evidence="9">Entericidin EcnA/B family protein</fullName>
    </submittedName>
    <submittedName>
        <fullName evidence="8">Entericidin EcnAB</fullName>
    </submittedName>
</protein>
<dbReference type="GO" id="GO:0016020">
    <property type="term" value="C:membrane"/>
    <property type="evidence" value="ECO:0007669"/>
    <property type="project" value="InterPro"/>
</dbReference>
<dbReference type="EMBL" id="FTMK01000027">
    <property type="protein sequence ID" value="SIR15173.1"/>
    <property type="molecule type" value="Genomic_DNA"/>
</dbReference>
<keyword evidence="4" id="KW-0472">Membrane</keyword>
<keyword evidence="6" id="KW-0449">Lipoprotein</keyword>
<comment type="similarity">
    <text evidence="1">Belongs to the EcnA/EcnB lipoprotein family.</text>
</comment>
<dbReference type="GO" id="GO:0009636">
    <property type="term" value="P:response to toxic substance"/>
    <property type="evidence" value="ECO:0007669"/>
    <property type="project" value="InterPro"/>
</dbReference>
<evidence type="ECO:0000313" key="11">
    <source>
        <dbReference type="Proteomes" id="UP000323956"/>
    </source>
</evidence>
<sequence>MRRILQASSLLALLALAACQTVQGAGRDLESAGQVISRESQEVQAGS</sequence>
<dbReference type="InterPro" id="IPR012556">
    <property type="entry name" value="Entericidin"/>
</dbReference>
<evidence type="ECO:0000256" key="3">
    <source>
        <dbReference type="ARBA" id="ARBA00022729"/>
    </source>
</evidence>
<evidence type="ECO:0000256" key="6">
    <source>
        <dbReference type="ARBA" id="ARBA00023288"/>
    </source>
</evidence>
<evidence type="ECO:0000313" key="9">
    <source>
        <dbReference type="EMBL" id="SIR15173.1"/>
    </source>
</evidence>
<evidence type="ECO:0000313" key="8">
    <source>
        <dbReference type="EMBL" id="RDW13650.1"/>
    </source>
</evidence>
<accession>A0A1N6YKQ3</accession>
<dbReference type="Proteomes" id="UP000323956">
    <property type="component" value="Unassembled WGS sequence"/>
</dbReference>
<evidence type="ECO:0000256" key="7">
    <source>
        <dbReference type="SAM" id="SignalP"/>
    </source>
</evidence>
<dbReference type="PROSITE" id="PS51257">
    <property type="entry name" value="PROKAR_LIPOPROTEIN"/>
    <property type="match status" value="1"/>
</dbReference>
<dbReference type="EMBL" id="QFCQ01000027">
    <property type="protein sequence ID" value="RDW13650.1"/>
    <property type="molecule type" value="Genomic_DNA"/>
</dbReference>